<proteinExistence type="predicted"/>
<dbReference type="Proteomes" id="UP000230066">
    <property type="component" value="Unassembled WGS sequence"/>
</dbReference>
<evidence type="ECO:0000313" key="1">
    <source>
        <dbReference type="EMBL" id="THD21859.1"/>
    </source>
</evidence>
<keyword evidence="2" id="KW-1185">Reference proteome</keyword>
<accession>A0A4E0R1H1</accession>
<protein>
    <submittedName>
        <fullName evidence="1">Uncharacterized protein</fullName>
    </submittedName>
</protein>
<evidence type="ECO:0000313" key="2">
    <source>
        <dbReference type="Proteomes" id="UP000230066"/>
    </source>
</evidence>
<dbReference type="AlphaFoldDB" id="A0A4E0R1H1"/>
<gene>
    <name evidence="1" type="ORF">D915_007271</name>
</gene>
<sequence>MHISPLIRMGHRNFTNASFHDHHSKNLLHTTFPLSPIEVLGVTSDPEACMAVGGSCIILPGTDLAENVTAPDIWDIDVQAQNLVRVDLQSLINLHGSERQFLGSQSCRQLTELIVTQLLRNYETEAKCVLLELAENMRCAATSPLQYEALMRWTQLILPYTASDPYWRTFSGRVLSSAMIFVTSRLPVTDESEYDRQLIILSARMLCFLMRCIAHSIPTSANEISKFSPVSVAQLVPYLRAGATDGVQVVPLRMCLCIRLTAAHCVAWCLSQPVFPAGTLVTHINSLFCGLVQLLYDVFQCETRVYLLSVLRSLLESTKMTNHLDLAEQMVYVLDHFWQLGTSSSPFIAQICLLGAL</sequence>
<dbReference type="EMBL" id="JXXN02003192">
    <property type="protein sequence ID" value="THD21859.1"/>
    <property type="molecule type" value="Genomic_DNA"/>
</dbReference>
<comment type="caution">
    <text evidence="1">The sequence shown here is derived from an EMBL/GenBank/DDBJ whole genome shotgun (WGS) entry which is preliminary data.</text>
</comment>
<name>A0A4E0R1H1_FASHE</name>
<organism evidence="1 2">
    <name type="scientific">Fasciola hepatica</name>
    <name type="common">Liver fluke</name>
    <dbReference type="NCBI Taxonomy" id="6192"/>
    <lineage>
        <taxon>Eukaryota</taxon>
        <taxon>Metazoa</taxon>
        <taxon>Spiralia</taxon>
        <taxon>Lophotrochozoa</taxon>
        <taxon>Platyhelminthes</taxon>
        <taxon>Trematoda</taxon>
        <taxon>Digenea</taxon>
        <taxon>Plagiorchiida</taxon>
        <taxon>Echinostomata</taxon>
        <taxon>Echinostomatoidea</taxon>
        <taxon>Fasciolidae</taxon>
        <taxon>Fasciola</taxon>
    </lineage>
</organism>
<reference evidence="1" key="1">
    <citation type="submission" date="2019-03" db="EMBL/GenBank/DDBJ databases">
        <title>Improved annotation for the trematode Fasciola hepatica.</title>
        <authorList>
            <person name="Choi Y.-J."/>
            <person name="Martin J."/>
            <person name="Mitreva M."/>
        </authorList>
    </citation>
    <scope>NUCLEOTIDE SEQUENCE [LARGE SCALE GENOMIC DNA]</scope>
</reference>